<evidence type="ECO:0000256" key="2">
    <source>
        <dbReference type="ARBA" id="ARBA00023125"/>
    </source>
</evidence>
<protein>
    <recommendedName>
        <fullName evidence="4">HTH gntR-type domain-containing protein</fullName>
    </recommendedName>
</protein>
<evidence type="ECO:0000313" key="6">
    <source>
        <dbReference type="Proteomes" id="UP001499993"/>
    </source>
</evidence>
<dbReference type="Pfam" id="PF07729">
    <property type="entry name" value="FCD"/>
    <property type="match status" value="1"/>
</dbReference>
<evidence type="ECO:0000256" key="3">
    <source>
        <dbReference type="ARBA" id="ARBA00023163"/>
    </source>
</evidence>
<keyword evidence="1" id="KW-0805">Transcription regulation</keyword>
<dbReference type="InterPro" id="IPR036390">
    <property type="entry name" value="WH_DNA-bd_sf"/>
</dbReference>
<dbReference type="InterPro" id="IPR036388">
    <property type="entry name" value="WH-like_DNA-bd_sf"/>
</dbReference>
<dbReference type="PANTHER" id="PTHR43537:SF5">
    <property type="entry name" value="UXU OPERON TRANSCRIPTIONAL REGULATOR"/>
    <property type="match status" value="1"/>
</dbReference>
<gene>
    <name evidence="5" type="ORF">GCM10023224_08130</name>
</gene>
<dbReference type="InterPro" id="IPR000524">
    <property type="entry name" value="Tscrpt_reg_HTH_GntR"/>
</dbReference>
<proteinExistence type="predicted"/>
<dbReference type="PROSITE" id="PS50949">
    <property type="entry name" value="HTH_GNTR"/>
    <property type="match status" value="1"/>
</dbReference>
<comment type="caution">
    <text evidence="5">The sequence shown here is derived from an EMBL/GenBank/DDBJ whole genome shotgun (WGS) entry which is preliminary data.</text>
</comment>
<evidence type="ECO:0000259" key="4">
    <source>
        <dbReference type="PROSITE" id="PS50949"/>
    </source>
</evidence>
<dbReference type="PANTHER" id="PTHR43537">
    <property type="entry name" value="TRANSCRIPTIONAL REGULATOR, GNTR FAMILY"/>
    <property type="match status" value="1"/>
</dbReference>
<evidence type="ECO:0000256" key="1">
    <source>
        <dbReference type="ARBA" id="ARBA00023015"/>
    </source>
</evidence>
<dbReference type="Gene3D" id="1.20.120.530">
    <property type="entry name" value="GntR ligand-binding domain-like"/>
    <property type="match status" value="1"/>
</dbReference>
<name>A0ABP9G6J8_9ACTN</name>
<sequence length="179" mass="19750">MTRGQLRTLTAETLADRTYRAVHDAIRTGELKPGEKVTERGLAERLSVSPTPVREAVRRLEQDGLLERTGPRTVVVSAMEDTAIQELAEVEIALRGLVARFAARHATADRLDNLDAMLDDADDRLIVIQKRAGDGEPVERQISALFDTMQRFNDAVAACAGNPVLVRLLEQSDRSHVVL</sequence>
<feature type="domain" description="HTH gntR-type" evidence="4">
    <location>
        <begin position="12"/>
        <end position="79"/>
    </location>
</feature>
<dbReference type="Pfam" id="PF00392">
    <property type="entry name" value="GntR"/>
    <property type="match status" value="1"/>
</dbReference>
<dbReference type="Proteomes" id="UP001499993">
    <property type="component" value="Unassembled WGS sequence"/>
</dbReference>
<dbReference type="SUPFAM" id="SSF46785">
    <property type="entry name" value="Winged helix' DNA-binding domain"/>
    <property type="match status" value="1"/>
</dbReference>
<dbReference type="EMBL" id="BAABIK010000003">
    <property type="protein sequence ID" value="GAA4930737.1"/>
    <property type="molecule type" value="Genomic_DNA"/>
</dbReference>
<keyword evidence="3" id="KW-0804">Transcription</keyword>
<organism evidence="5 6">
    <name type="scientific">Streptomonospora halophila</name>
    <dbReference type="NCBI Taxonomy" id="427369"/>
    <lineage>
        <taxon>Bacteria</taxon>
        <taxon>Bacillati</taxon>
        <taxon>Actinomycetota</taxon>
        <taxon>Actinomycetes</taxon>
        <taxon>Streptosporangiales</taxon>
        <taxon>Nocardiopsidaceae</taxon>
        <taxon>Streptomonospora</taxon>
    </lineage>
</organism>
<reference evidence="6" key="1">
    <citation type="journal article" date="2019" name="Int. J. Syst. Evol. Microbiol.">
        <title>The Global Catalogue of Microorganisms (GCM) 10K type strain sequencing project: providing services to taxonomists for standard genome sequencing and annotation.</title>
        <authorList>
            <consortium name="The Broad Institute Genomics Platform"/>
            <consortium name="The Broad Institute Genome Sequencing Center for Infectious Disease"/>
            <person name="Wu L."/>
            <person name="Ma J."/>
        </authorList>
    </citation>
    <scope>NUCLEOTIDE SEQUENCE [LARGE SCALE GENOMIC DNA]</scope>
    <source>
        <strain evidence="6">JCM 18123</strain>
    </source>
</reference>
<accession>A0ABP9G6J8</accession>
<dbReference type="InterPro" id="IPR011711">
    <property type="entry name" value="GntR_C"/>
</dbReference>
<evidence type="ECO:0000313" key="5">
    <source>
        <dbReference type="EMBL" id="GAA4930737.1"/>
    </source>
</evidence>
<dbReference type="CDD" id="cd07377">
    <property type="entry name" value="WHTH_GntR"/>
    <property type="match status" value="1"/>
</dbReference>
<dbReference type="InterPro" id="IPR008920">
    <property type="entry name" value="TF_FadR/GntR_C"/>
</dbReference>
<keyword evidence="2" id="KW-0238">DNA-binding</keyword>
<dbReference type="SMART" id="SM00345">
    <property type="entry name" value="HTH_GNTR"/>
    <property type="match status" value="1"/>
</dbReference>
<keyword evidence="6" id="KW-1185">Reference proteome</keyword>
<dbReference type="Gene3D" id="1.10.10.10">
    <property type="entry name" value="Winged helix-like DNA-binding domain superfamily/Winged helix DNA-binding domain"/>
    <property type="match status" value="1"/>
</dbReference>